<feature type="region of interest" description="Disordered" evidence="1">
    <location>
        <begin position="1"/>
        <end position="53"/>
    </location>
</feature>
<sequence length="196" mass="21318">MSGVITTAESSRENPRTSSAGKNDLTVPETHQQSRASPPLVTQNEDGEPREWGGTLRNELKLTSAAKSLLPPVGCRGSDQFHSEAAGMKTPKLKSSIVAGSFLKAGFGGKGHGTGSARLETNREARLIPNDNWGDDKARGDYEVGWMLLKRKNRILVLKNTVVVLQDFEFGMPFFIRFGANFASSKLPIGLMKMRG</sequence>
<feature type="compositionally biased region" description="Polar residues" evidence="1">
    <location>
        <begin position="29"/>
        <end position="44"/>
    </location>
</feature>
<protein>
    <submittedName>
        <fullName evidence="2">Uncharacterized protein</fullName>
    </submittedName>
</protein>
<reference evidence="2 3" key="1">
    <citation type="submission" date="2024-04" db="EMBL/GenBank/DDBJ databases">
        <authorList>
            <person name="Fracassetti M."/>
        </authorList>
    </citation>
    <scope>NUCLEOTIDE SEQUENCE [LARGE SCALE GENOMIC DNA]</scope>
</reference>
<evidence type="ECO:0000256" key="1">
    <source>
        <dbReference type="SAM" id="MobiDB-lite"/>
    </source>
</evidence>
<gene>
    <name evidence="2" type="ORF">LTRI10_LOCUS35365</name>
</gene>
<evidence type="ECO:0000313" key="3">
    <source>
        <dbReference type="Proteomes" id="UP001497516"/>
    </source>
</evidence>
<dbReference type="EMBL" id="OZ034819">
    <property type="protein sequence ID" value="CAL1394895.1"/>
    <property type="molecule type" value="Genomic_DNA"/>
</dbReference>
<name>A0AAV2FBN4_9ROSI</name>
<organism evidence="2 3">
    <name type="scientific">Linum trigynum</name>
    <dbReference type="NCBI Taxonomy" id="586398"/>
    <lineage>
        <taxon>Eukaryota</taxon>
        <taxon>Viridiplantae</taxon>
        <taxon>Streptophyta</taxon>
        <taxon>Embryophyta</taxon>
        <taxon>Tracheophyta</taxon>
        <taxon>Spermatophyta</taxon>
        <taxon>Magnoliopsida</taxon>
        <taxon>eudicotyledons</taxon>
        <taxon>Gunneridae</taxon>
        <taxon>Pentapetalae</taxon>
        <taxon>rosids</taxon>
        <taxon>fabids</taxon>
        <taxon>Malpighiales</taxon>
        <taxon>Linaceae</taxon>
        <taxon>Linum</taxon>
    </lineage>
</organism>
<dbReference type="AlphaFoldDB" id="A0AAV2FBN4"/>
<keyword evidence="3" id="KW-1185">Reference proteome</keyword>
<accession>A0AAV2FBN4</accession>
<dbReference type="Proteomes" id="UP001497516">
    <property type="component" value="Chromosome 6"/>
</dbReference>
<proteinExistence type="predicted"/>
<evidence type="ECO:0000313" key="2">
    <source>
        <dbReference type="EMBL" id="CAL1394895.1"/>
    </source>
</evidence>